<dbReference type="InterPro" id="IPR017205">
    <property type="entry name" value="Sig_transdc_His_kinase_ChrS"/>
</dbReference>
<evidence type="ECO:0000313" key="6">
    <source>
        <dbReference type="EMBL" id="BAF54833.1"/>
    </source>
</evidence>
<keyword evidence="2" id="KW-0418">Kinase</keyword>
<evidence type="ECO:0000256" key="1">
    <source>
        <dbReference type="ARBA" id="ARBA00022679"/>
    </source>
</evidence>
<feature type="domain" description="Histidine kinase" evidence="5">
    <location>
        <begin position="288"/>
        <end position="378"/>
    </location>
</feature>
<dbReference type="InterPro" id="IPR005467">
    <property type="entry name" value="His_kinase_dom"/>
</dbReference>
<proteinExistence type="predicted"/>
<keyword evidence="4" id="KW-0812">Transmembrane</keyword>
<dbReference type="GO" id="GO:0016020">
    <property type="term" value="C:membrane"/>
    <property type="evidence" value="ECO:0007669"/>
    <property type="project" value="InterPro"/>
</dbReference>
<evidence type="ECO:0000256" key="3">
    <source>
        <dbReference type="ARBA" id="ARBA00023012"/>
    </source>
</evidence>
<dbReference type="KEGG" id="cgt:cgR_1839"/>
<dbReference type="InterPro" id="IPR036890">
    <property type="entry name" value="HATPase_C_sf"/>
</dbReference>
<accession>A0AB72VC48</accession>
<dbReference type="PANTHER" id="PTHR24421">
    <property type="entry name" value="NITRATE/NITRITE SENSOR PROTEIN NARX-RELATED"/>
    <property type="match status" value="1"/>
</dbReference>
<feature type="transmembrane region" description="Helical" evidence="4">
    <location>
        <begin position="138"/>
        <end position="158"/>
    </location>
</feature>
<dbReference type="PIRSF" id="PIRSF037434">
    <property type="entry name" value="STHK_ChrS"/>
    <property type="match status" value="1"/>
</dbReference>
<dbReference type="InterPro" id="IPR050482">
    <property type="entry name" value="Sensor_HK_TwoCompSys"/>
</dbReference>
<dbReference type="SMART" id="SM00387">
    <property type="entry name" value="HATPase_c"/>
    <property type="match status" value="1"/>
</dbReference>
<name>A0AB72VC48_CORGB</name>
<protein>
    <recommendedName>
        <fullName evidence="5">Histidine kinase domain-containing protein</fullName>
    </recommendedName>
</protein>
<dbReference type="SUPFAM" id="SSF55874">
    <property type="entry name" value="ATPase domain of HSP90 chaperone/DNA topoisomerase II/histidine kinase"/>
    <property type="match status" value="1"/>
</dbReference>
<dbReference type="PANTHER" id="PTHR24421:SF62">
    <property type="entry name" value="SENSORY TRANSDUCTION HISTIDINE KINASE"/>
    <property type="match status" value="1"/>
</dbReference>
<organism evidence="6">
    <name type="scientific">Corynebacterium glutamicum (strain R)</name>
    <dbReference type="NCBI Taxonomy" id="340322"/>
    <lineage>
        <taxon>Bacteria</taxon>
        <taxon>Bacillati</taxon>
        <taxon>Actinomycetota</taxon>
        <taxon>Actinomycetes</taxon>
        <taxon>Mycobacteriales</taxon>
        <taxon>Corynebacteriaceae</taxon>
        <taxon>Corynebacterium</taxon>
    </lineage>
</organism>
<dbReference type="GO" id="GO:0046983">
    <property type="term" value="F:protein dimerization activity"/>
    <property type="evidence" value="ECO:0007669"/>
    <property type="project" value="InterPro"/>
</dbReference>
<dbReference type="PROSITE" id="PS50109">
    <property type="entry name" value="HIS_KIN"/>
    <property type="match status" value="1"/>
</dbReference>
<dbReference type="Pfam" id="PF02518">
    <property type="entry name" value="HATPase_c"/>
    <property type="match status" value="1"/>
</dbReference>
<keyword evidence="4" id="KW-0472">Membrane</keyword>
<dbReference type="CDD" id="cd16917">
    <property type="entry name" value="HATPase_UhpB-NarQ-NarX-like"/>
    <property type="match status" value="1"/>
</dbReference>
<dbReference type="InterPro" id="IPR011712">
    <property type="entry name" value="Sig_transdc_His_kin_sub3_dim/P"/>
</dbReference>
<dbReference type="Gene3D" id="1.20.5.1930">
    <property type="match status" value="1"/>
</dbReference>
<evidence type="ECO:0000256" key="4">
    <source>
        <dbReference type="SAM" id="Phobius"/>
    </source>
</evidence>
<evidence type="ECO:0000256" key="2">
    <source>
        <dbReference type="ARBA" id="ARBA00022777"/>
    </source>
</evidence>
<dbReference type="AlphaFoldDB" id="A0AB72VC48"/>
<gene>
    <name evidence="6" type="ordered locus">cgR_1839</name>
</gene>
<dbReference type="GO" id="GO:0000155">
    <property type="term" value="F:phosphorelay sensor kinase activity"/>
    <property type="evidence" value="ECO:0007669"/>
    <property type="project" value="InterPro"/>
</dbReference>
<dbReference type="Proteomes" id="UP000006698">
    <property type="component" value="Chromosome"/>
</dbReference>
<sequence>MIYRGGVKTSQATIARIERVLIWGLHLLIAVLLVLVCWRASHWGVWVLAFGYGVVYVAGVVPNSPFKNHPMAWFLVLSLLWASLIWDGPEPAYLVFPMFFLAVLITTPLKSAIIIAILTAIAVVTLAMHLGFSVGVVTGPILGALVAWVMGTCFQLLAQALKELVDARASAIRASKSAGEQAERARIAGEIHDTVAQGLSSIQMLLHAAEKRVDDPQALSHIRLARQTTADNLAETRQIIAALQPTPLIGADLPVALARLSSTTPMGQNITFEVDGSPRVLPDAMEAEIVRIAQTLLGNVVRHAQADSAKMTLTYQDDQILLDVIDNGQGFDVAEVIRKKSIGLPTAQRRAEGLGGTIIIESTIGSGTGISARFPYPQKDQDK</sequence>
<dbReference type="Gene3D" id="3.30.565.10">
    <property type="entry name" value="Histidine kinase-like ATPase, C-terminal domain"/>
    <property type="match status" value="1"/>
</dbReference>
<feature type="transmembrane region" description="Helical" evidence="4">
    <location>
        <begin position="44"/>
        <end position="63"/>
    </location>
</feature>
<evidence type="ECO:0000259" key="5">
    <source>
        <dbReference type="PROSITE" id="PS50109"/>
    </source>
</evidence>
<keyword evidence="4" id="KW-1133">Transmembrane helix</keyword>
<dbReference type="Pfam" id="PF07730">
    <property type="entry name" value="HisKA_3"/>
    <property type="match status" value="1"/>
</dbReference>
<dbReference type="InterPro" id="IPR003594">
    <property type="entry name" value="HATPase_dom"/>
</dbReference>
<keyword evidence="3" id="KW-0902">Two-component regulatory system</keyword>
<feature type="transmembrane region" description="Helical" evidence="4">
    <location>
        <begin position="20"/>
        <end position="38"/>
    </location>
</feature>
<dbReference type="EMBL" id="AP009044">
    <property type="protein sequence ID" value="BAF54833.1"/>
    <property type="molecule type" value="Genomic_DNA"/>
</dbReference>
<feature type="transmembrane region" description="Helical" evidence="4">
    <location>
        <begin position="70"/>
        <end position="86"/>
    </location>
</feature>
<reference evidence="6" key="1">
    <citation type="journal article" date="2007" name="Microbiology">
        <title>Comparative analysis of the Corynebacterium glutamicum group and complete genome sequence of strain R.</title>
        <authorList>
            <person name="Yukawa H."/>
            <person name="Omumasaba C.A."/>
            <person name="Nonaka H."/>
            <person name="Kos P."/>
            <person name="Okai N."/>
            <person name="Suzuki N."/>
            <person name="Suda M."/>
            <person name="Tsuge Y."/>
            <person name="Watanabe J."/>
            <person name="Ikeda Y."/>
            <person name="Vertes A.A."/>
            <person name="Inui M."/>
        </authorList>
    </citation>
    <scope>NUCLEOTIDE SEQUENCE</scope>
    <source>
        <strain evidence="6">R</strain>
    </source>
</reference>
<keyword evidence="1" id="KW-0808">Transferase</keyword>